<dbReference type="AlphaFoldDB" id="A0A1Q9H7G4"/>
<keyword evidence="4" id="KW-1185">Reference proteome</keyword>
<accession>A0A1Q9H7G4</accession>
<dbReference type="PANTHER" id="PTHR34580">
    <property type="match status" value="1"/>
</dbReference>
<gene>
    <name evidence="3" type="ORF">BIT28_14145</name>
</gene>
<reference evidence="3 4" key="1">
    <citation type="submission" date="2016-09" db="EMBL/GenBank/DDBJ databases">
        <title>Photobacterium proteolyticum sp. nov. a protease producing bacterium isolated from ocean sediments of Laizhou Bay.</title>
        <authorList>
            <person name="Li Y."/>
        </authorList>
    </citation>
    <scope>NUCLEOTIDE SEQUENCE [LARGE SCALE GENOMIC DNA]</scope>
    <source>
        <strain evidence="3 4">13-12</strain>
    </source>
</reference>
<dbReference type="RefSeq" id="WP_175577467.1">
    <property type="nucleotide sequence ID" value="NZ_MJIL01000027.1"/>
</dbReference>
<dbReference type="Proteomes" id="UP000186905">
    <property type="component" value="Unassembled WGS sequence"/>
</dbReference>
<dbReference type="EMBL" id="MJIL01000027">
    <property type="protein sequence ID" value="OLQ83772.1"/>
    <property type="molecule type" value="Genomic_DNA"/>
</dbReference>
<feature type="domain" description="WYL" evidence="1">
    <location>
        <begin position="175"/>
        <end position="239"/>
    </location>
</feature>
<evidence type="ECO:0000259" key="1">
    <source>
        <dbReference type="Pfam" id="PF13280"/>
    </source>
</evidence>
<protein>
    <submittedName>
        <fullName evidence="3">Uncharacterized protein</fullName>
    </submittedName>
</protein>
<dbReference type="STRING" id="1903952.BIT28_14145"/>
<comment type="caution">
    <text evidence="3">The sequence shown here is derived from an EMBL/GenBank/DDBJ whole genome shotgun (WGS) entry which is preliminary data.</text>
</comment>
<dbReference type="InterPro" id="IPR057727">
    <property type="entry name" value="WCX_dom"/>
</dbReference>
<dbReference type="InterPro" id="IPR026881">
    <property type="entry name" value="WYL_dom"/>
</dbReference>
<evidence type="ECO:0000313" key="3">
    <source>
        <dbReference type="EMBL" id="OLQ83772.1"/>
    </source>
</evidence>
<evidence type="ECO:0000313" key="4">
    <source>
        <dbReference type="Proteomes" id="UP000186905"/>
    </source>
</evidence>
<dbReference type="PANTHER" id="PTHR34580:SF1">
    <property type="entry name" value="PROTEIN PAFC"/>
    <property type="match status" value="1"/>
</dbReference>
<dbReference type="InterPro" id="IPR051534">
    <property type="entry name" value="CBASS_pafABC_assoc_protein"/>
</dbReference>
<dbReference type="Pfam" id="PF13280">
    <property type="entry name" value="WYL"/>
    <property type="match status" value="1"/>
</dbReference>
<sequence>MNKSTELGHNMSDVVQERRRKSAILRNLVMVDRIPVYPQRGLTTAAIHQALLDEGYEISKRTVQRDLEKLADWAALDFKDDEFGLRRWFRAIKKSDVIDLVPASEAFLLVLSQKLLRKAVPLNMSDKLEEWFNKADAKLSSKHLFSNWKSKVYVVSDSYPLIYDEHHIDEEHRGVIYDCVLNEEQIKISYQSDSSDRIKDYILNPLGLIIRDQSHYLVATKDITPETPQLFLFHRISCAEKVYLDITTPTSFSIEDYFAKNPTGWLLGDKVEEIVLKVKGYALDVVTHNKLAQDQVLEQYDDTWWKVTFSCYPTYDLISWILKFSQDVVCESPYNLRKSVIKRLSDSMSNYM</sequence>
<dbReference type="Pfam" id="PF25583">
    <property type="entry name" value="WCX"/>
    <property type="match status" value="1"/>
</dbReference>
<organism evidence="3 4">
    <name type="scientific">Photobacterium proteolyticum</name>
    <dbReference type="NCBI Taxonomy" id="1903952"/>
    <lineage>
        <taxon>Bacteria</taxon>
        <taxon>Pseudomonadati</taxon>
        <taxon>Pseudomonadota</taxon>
        <taxon>Gammaproteobacteria</taxon>
        <taxon>Vibrionales</taxon>
        <taxon>Vibrionaceae</taxon>
        <taxon>Photobacterium</taxon>
    </lineage>
</organism>
<evidence type="ECO:0000259" key="2">
    <source>
        <dbReference type="Pfam" id="PF25583"/>
    </source>
</evidence>
<name>A0A1Q9H7G4_9GAMM</name>
<feature type="domain" description="WCX" evidence="2">
    <location>
        <begin position="272"/>
        <end position="345"/>
    </location>
</feature>
<proteinExistence type="predicted"/>